<gene>
    <name evidence="2" type="primary">16</name>
    <name evidence="2" type="ORF">PBI_THONKO_16</name>
</gene>
<dbReference type="EMBL" id="MH632120">
    <property type="protein sequence ID" value="AXN53288.1"/>
    <property type="molecule type" value="Genomic_DNA"/>
</dbReference>
<sequence>MTADNHDHDDEVEVEVVTETTTVRGGFSLAEVRKTVITGIGMLIAVGAFVLDAATAFLPPGWAEGIAIGVGGLTVVLNYLAPNETTNVERAVGRSVRLKGQKPVKAAPKLADAA</sequence>
<protein>
    <submittedName>
        <fullName evidence="2">Membrane protein</fullName>
    </submittedName>
</protein>
<keyword evidence="1" id="KW-0812">Transmembrane</keyword>
<dbReference type="GeneID" id="60320771"/>
<name>A0A346FC63_9CAUD</name>
<feature type="transmembrane region" description="Helical" evidence="1">
    <location>
        <begin position="62"/>
        <end position="81"/>
    </location>
</feature>
<evidence type="ECO:0000313" key="3">
    <source>
        <dbReference type="Proteomes" id="UP000259812"/>
    </source>
</evidence>
<organism evidence="2 3">
    <name type="scientific">Mycobacterium phage Thonko</name>
    <dbReference type="NCBI Taxonomy" id="2282910"/>
    <lineage>
        <taxon>Viruses</taxon>
        <taxon>Duplodnaviria</taxon>
        <taxon>Heunggongvirae</taxon>
        <taxon>Uroviricota</taxon>
        <taxon>Caudoviricetes</taxon>
        <taxon>Bclasvirinae</taxon>
        <taxon>Thonkovirus</taxon>
        <taxon>Thonkovirus thonko</taxon>
    </lineage>
</organism>
<dbReference type="Proteomes" id="UP000259812">
    <property type="component" value="Genome"/>
</dbReference>
<keyword evidence="1" id="KW-1133">Transmembrane helix</keyword>
<proteinExistence type="predicted"/>
<keyword evidence="3" id="KW-1185">Reference proteome</keyword>
<dbReference type="RefSeq" id="YP_009949367.1">
    <property type="nucleotide sequence ID" value="NC_051580.1"/>
</dbReference>
<evidence type="ECO:0000256" key="1">
    <source>
        <dbReference type="SAM" id="Phobius"/>
    </source>
</evidence>
<feature type="transmembrane region" description="Helical" evidence="1">
    <location>
        <begin position="36"/>
        <end position="56"/>
    </location>
</feature>
<dbReference type="KEGG" id="vg:60320771"/>
<evidence type="ECO:0000313" key="2">
    <source>
        <dbReference type="EMBL" id="AXN53288.1"/>
    </source>
</evidence>
<reference evidence="3" key="1">
    <citation type="submission" date="2018-07" db="EMBL/GenBank/DDBJ databases">
        <authorList>
            <person name="Quirk P.G."/>
            <person name="Krulwich T.A."/>
        </authorList>
    </citation>
    <scope>NUCLEOTIDE SEQUENCE [LARGE SCALE GENOMIC DNA]</scope>
</reference>
<accession>A0A346FC63</accession>
<keyword evidence="1" id="KW-0472">Membrane</keyword>